<proteinExistence type="predicted"/>
<accession>A0A0J7K811</accession>
<dbReference type="PaxDb" id="67767-A0A0J7K811"/>
<dbReference type="GO" id="GO:0003964">
    <property type="term" value="F:RNA-directed DNA polymerase activity"/>
    <property type="evidence" value="ECO:0007669"/>
    <property type="project" value="UniProtKB-KW"/>
</dbReference>
<dbReference type="Proteomes" id="UP000036403">
    <property type="component" value="Unassembled WGS sequence"/>
</dbReference>
<protein>
    <submittedName>
        <fullName evidence="2">Reverse transcriptase</fullName>
    </submittedName>
</protein>
<dbReference type="InterPro" id="IPR043502">
    <property type="entry name" value="DNA/RNA_pol_sf"/>
</dbReference>
<dbReference type="CDD" id="cd01650">
    <property type="entry name" value="RT_nLTR_like"/>
    <property type="match status" value="1"/>
</dbReference>
<dbReference type="Pfam" id="PF00078">
    <property type="entry name" value="RVT_1"/>
    <property type="match status" value="1"/>
</dbReference>
<dbReference type="STRING" id="67767.A0A0J7K811"/>
<evidence type="ECO:0000313" key="3">
    <source>
        <dbReference type="Proteomes" id="UP000036403"/>
    </source>
</evidence>
<dbReference type="InterPro" id="IPR052560">
    <property type="entry name" value="RdDP_mobile_element"/>
</dbReference>
<feature type="domain" description="Reverse transcriptase" evidence="1">
    <location>
        <begin position="320"/>
        <end position="586"/>
    </location>
</feature>
<dbReference type="PANTHER" id="PTHR36688">
    <property type="entry name" value="ENDO/EXONUCLEASE/PHOSPHATASE DOMAIN-CONTAINING PROTEIN"/>
    <property type="match status" value="1"/>
</dbReference>
<keyword evidence="2" id="KW-0548">Nucleotidyltransferase</keyword>
<evidence type="ECO:0000313" key="2">
    <source>
        <dbReference type="EMBL" id="KMQ86419.1"/>
    </source>
</evidence>
<dbReference type="AlphaFoldDB" id="A0A0J7K811"/>
<evidence type="ECO:0000259" key="1">
    <source>
        <dbReference type="PROSITE" id="PS50878"/>
    </source>
</evidence>
<organism evidence="2 3">
    <name type="scientific">Lasius niger</name>
    <name type="common">Black garden ant</name>
    <dbReference type="NCBI Taxonomy" id="67767"/>
    <lineage>
        <taxon>Eukaryota</taxon>
        <taxon>Metazoa</taxon>
        <taxon>Ecdysozoa</taxon>
        <taxon>Arthropoda</taxon>
        <taxon>Hexapoda</taxon>
        <taxon>Insecta</taxon>
        <taxon>Pterygota</taxon>
        <taxon>Neoptera</taxon>
        <taxon>Endopterygota</taxon>
        <taxon>Hymenoptera</taxon>
        <taxon>Apocrita</taxon>
        <taxon>Aculeata</taxon>
        <taxon>Formicoidea</taxon>
        <taxon>Formicidae</taxon>
        <taxon>Formicinae</taxon>
        <taxon>Lasius</taxon>
        <taxon>Lasius</taxon>
    </lineage>
</organism>
<comment type="caution">
    <text evidence="2">The sequence shown here is derived from an EMBL/GenBank/DDBJ whole genome shotgun (WGS) entry which is preliminary data.</text>
</comment>
<keyword evidence="2" id="KW-0808">Transferase</keyword>
<sequence length="729" mass="84523">MSMNLEVVSTGEPTYWPTEKKKILDIIDICVTRGISKKYLDAESCLDLSSDHSPIIITINSQILKKEKPPMLCNKHTDWTNFRKLLEESLVTKIPLKTAEDIIEAAEHFNQRIQQAVWNSTPTSSTNDKEDSCSMAVRDKIASKRKLRKQWQKTRSPELKAKLNKAVKEIRAMLTNEKKQAIDNYLINLGATEATDYSLWKATKKLKQPQISISPIRTESGKWAKSNEEKAELFANNLNKVFAPNLREIPPEEEEEIHQSLKSDYQPGQPIKKFNIKEIEKIILTDLNIRKNPGYDLITAKILKELPSIGHRYLTHLYNAILRTSFFPSQWKVAQIIMIPKLGKTKEEVTLYRPISLLPIAAKVFEKLLLKRLLPIIEEENLIPNHQFGFRRQHTTIEQVHRIVNKIHHSLEGKRFCSAAFLDITQAFDKVWHTGLLYKIKRHLPMNFNLILKSYLENRHLLVKYQDATTNLHLIKARVLQGSVLGPVLYLIFTKDLPTSPLVVTATFADDTAVQASSSDPAVAFQHLQLNLNEIQSWLRKWRIRVNESKFVHITFTTRRETCPPVTLNNQLIPQSDVVKYLEIHLDRKLTWQKHIFTKRKQLGLKLSKMYWLVGHRSKLSVENKLLLYKAILKPIWTYDIQLWGSAAKSNIEILQRFQSKVLRLIINVFWLLHKELQVLSVKDEVSKYSTNYHDRLTDHPNALAIYLMKRTGRTRRLKLTLSSDLAAF</sequence>
<dbReference type="PANTHER" id="PTHR36688:SF1">
    <property type="entry name" value="ENDONUCLEASE_EXONUCLEASE_PHOSPHATASE DOMAIN-CONTAINING PROTEIN"/>
    <property type="match status" value="1"/>
</dbReference>
<keyword evidence="2" id="KW-0695">RNA-directed DNA polymerase</keyword>
<keyword evidence="3" id="KW-1185">Reference proteome</keyword>
<name>A0A0J7K811_LASNI</name>
<dbReference type="OrthoDB" id="7698997at2759"/>
<gene>
    <name evidence="2" type="ORF">RF55_14591</name>
</gene>
<reference evidence="2 3" key="1">
    <citation type="submission" date="2015-04" db="EMBL/GenBank/DDBJ databases">
        <title>Lasius niger genome sequencing.</title>
        <authorList>
            <person name="Konorov E.A."/>
            <person name="Nikitin M.A."/>
            <person name="Kirill M.V."/>
            <person name="Chang P."/>
        </authorList>
    </citation>
    <scope>NUCLEOTIDE SEQUENCE [LARGE SCALE GENOMIC DNA]</scope>
    <source>
        <tissue evidence="2">Whole</tissue>
    </source>
</reference>
<dbReference type="InterPro" id="IPR000477">
    <property type="entry name" value="RT_dom"/>
</dbReference>
<dbReference type="EMBL" id="LBMM01012078">
    <property type="protein sequence ID" value="KMQ86419.1"/>
    <property type="molecule type" value="Genomic_DNA"/>
</dbReference>
<dbReference type="PROSITE" id="PS50878">
    <property type="entry name" value="RT_POL"/>
    <property type="match status" value="1"/>
</dbReference>
<dbReference type="SUPFAM" id="SSF56672">
    <property type="entry name" value="DNA/RNA polymerases"/>
    <property type="match status" value="1"/>
</dbReference>